<accession>A0A8T0WXZ6</accession>
<keyword evidence="4" id="KW-1185">Reference proteome</keyword>
<name>A0A8T0WXZ6_PANVG</name>
<feature type="region of interest" description="Disordered" evidence="1">
    <location>
        <begin position="73"/>
        <end position="106"/>
    </location>
</feature>
<evidence type="ECO:0000313" key="2">
    <source>
        <dbReference type="EMBL" id="KAG2649774.1"/>
    </source>
</evidence>
<dbReference type="EMBL" id="CM029038">
    <property type="protein sequence ID" value="KAG2649774.1"/>
    <property type="molecule type" value="Genomic_DNA"/>
</dbReference>
<sequence length="106" mass="11855">MGPSLNSLPTIHRLLLQSCGSCHSTSLSGQRNVPRPSLRSTNHADPRASARPTAAAAARRNLYDRWSRWPPSLMPRRVPSGRRRRGRMSCWSPAPAPATSTRWPRF</sequence>
<comment type="caution">
    <text evidence="3">The sequence shown here is derived from an EMBL/GenBank/DDBJ whole genome shotgun (WGS) entry which is preliminary data.</text>
</comment>
<evidence type="ECO:0000313" key="3">
    <source>
        <dbReference type="EMBL" id="KAG2649783.1"/>
    </source>
</evidence>
<protein>
    <submittedName>
        <fullName evidence="3">Uncharacterized protein</fullName>
    </submittedName>
</protein>
<feature type="compositionally biased region" description="Polar residues" evidence="1">
    <location>
        <begin position="22"/>
        <end position="31"/>
    </location>
</feature>
<proteinExistence type="predicted"/>
<evidence type="ECO:0000313" key="4">
    <source>
        <dbReference type="Proteomes" id="UP000823388"/>
    </source>
</evidence>
<evidence type="ECO:0000256" key="1">
    <source>
        <dbReference type="SAM" id="MobiDB-lite"/>
    </source>
</evidence>
<organism evidence="3 4">
    <name type="scientific">Panicum virgatum</name>
    <name type="common">Blackwell switchgrass</name>
    <dbReference type="NCBI Taxonomy" id="38727"/>
    <lineage>
        <taxon>Eukaryota</taxon>
        <taxon>Viridiplantae</taxon>
        <taxon>Streptophyta</taxon>
        <taxon>Embryophyta</taxon>
        <taxon>Tracheophyta</taxon>
        <taxon>Spermatophyta</taxon>
        <taxon>Magnoliopsida</taxon>
        <taxon>Liliopsida</taxon>
        <taxon>Poales</taxon>
        <taxon>Poaceae</taxon>
        <taxon>PACMAD clade</taxon>
        <taxon>Panicoideae</taxon>
        <taxon>Panicodae</taxon>
        <taxon>Paniceae</taxon>
        <taxon>Panicinae</taxon>
        <taxon>Panicum</taxon>
        <taxon>Panicum sect. Hiantes</taxon>
    </lineage>
</organism>
<dbReference type="AlphaFoldDB" id="A0A8T0WXZ6"/>
<reference evidence="3" key="1">
    <citation type="submission" date="2020-05" db="EMBL/GenBank/DDBJ databases">
        <title>WGS assembly of Panicum virgatum.</title>
        <authorList>
            <person name="Lovell J.T."/>
            <person name="Jenkins J."/>
            <person name="Shu S."/>
            <person name="Juenger T.E."/>
            <person name="Schmutz J."/>
        </authorList>
    </citation>
    <scope>NUCLEOTIDE SEQUENCE</scope>
    <source>
        <strain evidence="3">AP13</strain>
    </source>
</reference>
<dbReference type="Proteomes" id="UP000823388">
    <property type="component" value="Chromosome 1N"/>
</dbReference>
<feature type="region of interest" description="Disordered" evidence="1">
    <location>
        <begin position="22"/>
        <end position="56"/>
    </location>
</feature>
<dbReference type="EMBL" id="CM029038">
    <property type="protein sequence ID" value="KAG2649783.1"/>
    <property type="molecule type" value="Genomic_DNA"/>
</dbReference>
<gene>
    <name evidence="3" type="ORF">PVAP13_1NG132100</name>
    <name evidence="2" type="ORF">PVAP13_1NG419838</name>
</gene>